<keyword evidence="1" id="KW-0732">Signal</keyword>
<gene>
    <name evidence="2" type="ORF">FNU79_05530</name>
</gene>
<evidence type="ECO:0000313" key="3">
    <source>
        <dbReference type="Proteomes" id="UP000316092"/>
    </source>
</evidence>
<organism evidence="2 3">
    <name type="scientific">Deinococcus detaillensis</name>
    <dbReference type="NCBI Taxonomy" id="2592048"/>
    <lineage>
        <taxon>Bacteria</taxon>
        <taxon>Thermotogati</taxon>
        <taxon>Deinococcota</taxon>
        <taxon>Deinococci</taxon>
        <taxon>Deinococcales</taxon>
        <taxon>Deinococcaceae</taxon>
        <taxon>Deinococcus</taxon>
    </lineage>
</organism>
<dbReference type="Gene3D" id="2.40.360.20">
    <property type="match status" value="1"/>
</dbReference>
<feature type="signal peptide" evidence="1">
    <location>
        <begin position="1"/>
        <end position="21"/>
    </location>
</feature>
<dbReference type="AlphaFoldDB" id="A0A553V4H5"/>
<sequence>MKRGLLLAPLLASLLSSTVLAAGNYFPNAPSTIWRYSSGETQVIGQPAIVNGVSVIPTAHQIGGTTVSEDLLEYRGGGVYLRGVRIGKQVIWYTPPLTVYPSSPLSLGQRWESSSGGIKLSSRVMGNEPLSLPAGNFNALLIRSDVSSGKSTSTQYSYFVPGLGVVRYQAAGGQVVDLVK</sequence>
<keyword evidence="3" id="KW-1185">Reference proteome</keyword>
<dbReference type="RefSeq" id="WP_143719881.1">
    <property type="nucleotide sequence ID" value="NZ_VKDB01000003.1"/>
</dbReference>
<dbReference type="OrthoDB" id="69583at2"/>
<protein>
    <submittedName>
        <fullName evidence="2">Uncharacterized protein</fullName>
    </submittedName>
</protein>
<dbReference type="Proteomes" id="UP000316092">
    <property type="component" value="Unassembled WGS sequence"/>
</dbReference>
<evidence type="ECO:0000256" key="1">
    <source>
        <dbReference type="SAM" id="SignalP"/>
    </source>
</evidence>
<evidence type="ECO:0000313" key="2">
    <source>
        <dbReference type="EMBL" id="TSA87342.1"/>
    </source>
</evidence>
<proteinExistence type="predicted"/>
<name>A0A553V4H5_9DEIO</name>
<feature type="chain" id="PRO_5021881847" evidence="1">
    <location>
        <begin position="22"/>
        <end position="180"/>
    </location>
</feature>
<dbReference type="EMBL" id="VKDB01000003">
    <property type="protein sequence ID" value="TSA87342.1"/>
    <property type="molecule type" value="Genomic_DNA"/>
</dbReference>
<comment type="caution">
    <text evidence="2">The sequence shown here is derived from an EMBL/GenBank/DDBJ whole genome shotgun (WGS) entry which is preliminary data.</text>
</comment>
<accession>A0A553V4H5</accession>
<reference evidence="2 3" key="1">
    <citation type="submission" date="2019-07" db="EMBL/GenBank/DDBJ databases">
        <title>Deinococcus detaillus sp. nov., isolated from humus soil in Antarctica.</title>
        <authorList>
            <person name="Zhang K."/>
        </authorList>
    </citation>
    <scope>NUCLEOTIDE SEQUENCE [LARGE SCALE GENOMIC DNA]</scope>
    <source>
        <strain evidence="2 3">H1</strain>
    </source>
</reference>